<keyword evidence="8" id="KW-1185">Reference proteome</keyword>
<dbReference type="KEGG" id="pvt:110074785"/>
<feature type="domain" description="Pop1 N-terminal" evidence="5">
    <location>
        <begin position="77"/>
        <end position="152"/>
    </location>
</feature>
<dbReference type="InterPro" id="IPR009723">
    <property type="entry name" value="Pop1_N"/>
</dbReference>
<name>A0A6J0T249_9SAUR</name>
<dbReference type="Pfam" id="PF08170">
    <property type="entry name" value="POPLD"/>
    <property type="match status" value="1"/>
</dbReference>
<reference evidence="9" key="1">
    <citation type="submission" date="2025-08" db="UniProtKB">
        <authorList>
            <consortium name="RefSeq"/>
        </authorList>
    </citation>
    <scope>IDENTIFICATION</scope>
</reference>
<feature type="domain" description="Pop1 N-terminal" evidence="5">
    <location>
        <begin position="161"/>
        <end position="226"/>
    </location>
</feature>
<evidence type="ECO:0000256" key="2">
    <source>
        <dbReference type="ARBA" id="ARBA00022694"/>
    </source>
</evidence>
<accession>A0A6J0T249</accession>
<dbReference type="Pfam" id="PF22770">
    <property type="entry name" value="POP1_C"/>
    <property type="match status" value="1"/>
</dbReference>
<dbReference type="GO" id="GO:0005655">
    <property type="term" value="C:nucleolar ribonuclease P complex"/>
    <property type="evidence" value="ECO:0007669"/>
    <property type="project" value="InterPro"/>
</dbReference>
<evidence type="ECO:0000256" key="1">
    <source>
        <dbReference type="ARBA" id="ARBA00004123"/>
    </source>
</evidence>
<evidence type="ECO:0000313" key="8">
    <source>
        <dbReference type="Proteomes" id="UP001652642"/>
    </source>
</evidence>
<dbReference type="InterPro" id="IPR012590">
    <property type="entry name" value="POPLD_dom"/>
</dbReference>
<feature type="region of interest" description="Disordered" evidence="4">
    <location>
        <begin position="851"/>
        <end position="891"/>
    </location>
</feature>
<evidence type="ECO:0000256" key="4">
    <source>
        <dbReference type="SAM" id="MobiDB-lite"/>
    </source>
</evidence>
<dbReference type="GO" id="GO:0000172">
    <property type="term" value="C:ribonuclease MRP complex"/>
    <property type="evidence" value="ECO:0007669"/>
    <property type="project" value="InterPro"/>
</dbReference>
<dbReference type="InterPro" id="IPR055079">
    <property type="entry name" value="POP1_C"/>
</dbReference>
<feature type="domain" description="POP1 C-terminal" evidence="7">
    <location>
        <begin position="812"/>
        <end position="980"/>
    </location>
</feature>
<dbReference type="AlphaFoldDB" id="A0A6J0T249"/>
<dbReference type="Pfam" id="PF06978">
    <property type="entry name" value="POP1_N"/>
    <property type="match status" value="2"/>
</dbReference>
<evidence type="ECO:0000256" key="3">
    <source>
        <dbReference type="ARBA" id="ARBA00023242"/>
    </source>
</evidence>
<evidence type="ECO:0000313" key="9">
    <source>
        <dbReference type="RefSeq" id="XP_020641025.2"/>
    </source>
</evidence>
<dbReference type="InterPro" id="IPR039182">
    <property type="entry name" value="Pop1"/>
</dbReference>
<dbReference type="CTD" id="10940"/>
<feature type="domain" description="POPLD" evidence="6">
    <location>
        <begin position="584"/>
        <end position="675"/>
    </location>
</feature>
<dbReference type="GO" id="GO:0001682">
    <property type="term" value="P:tRNA 5'-leader removal"/>
    <property type="evidence" value="ECO:0007669"/>
    <property type="project" value="InterPro"/>
</dbReference>
<comment type="subcellular location">
    <subcellularLocation>
        <location evidence="1">Nucleus</location>
    </subcellularLocation>
</comment>
<dbReference type="GeneID" id="110074785"/>
<feature type="compositionally biased region" description="Basic residues" evidence="4">
    <location>
        <begin position="1"/>
        <end position="14"/>
    </location>
</feature>
<protein>
    <submittedName>
        <fullName evidence="9">Ribonucleases P/MRP protein subunit POP1</fullName>
    </submittedName>
</protein>
<organism evidence="8 9">
    <name type="scientific">Pogona vitticeps</name>
    <name type="common">central bearded dragon</name>
    <dbReference type="NCBI Taxonomy" id="103695"/>
    <lineage>
        <taxon>Eukaryota</taxon>
        <taxon>Metazoa</taxon>
        <taxon>Chordata</taxon>
        <taxon>Craniata</taxon>
        <taxon>Vertebrata</taxon>
        <taxon>Euteleostomi</taxon>
        <taxon>Lepidosauria</taxon>
        <taxon>Squamata</taxon>
        <taxon>Bifurcata</taxon>
        <taxon>Unidentata</taxon>
        <taxon>Episquamata</taxon>
        <taxon>Toxicofera</taxon>
        <taxon>Iguania</taxon>
        <taxon>Acrodonta</taxon>
        <taxon>Agamidae</taxon>
        <taxon>Amphibolurinae</taxon>
        <taxon>Pogona</taxon>
    </lineage>
</organism>
<keyword evidence="3" id="KW-0539">Nucleus</keyword>
<feature type="region of interest" description="Disordered" evidence="4">
    <location>
        <begin position="1"/>
        <end position="35"/>
    </location>
</feature>
<gene>
    <name evidence="9" type="primary">POP1</name>
</gene>
<dbReference type="PANTHER" id="PTHR22731:SF3">
    <property type="entry name" value="RIBONUCLEASES P_MRP PROTEIN SUBUNIT POP1"/>
    <property type="match status" value="1"/>
</dbReference>
<feature type="compositionally biased region" description="Basic residues" evidence="4">
    <location>
        <begin position="863"/>
        <end position="874"/>
    </location>
</feature>
<dbReference type="Proteomes" id="UP001652642">
    <property type="component" value="Chromosome 4"/>
</dbReference>
<proteinExistence type="predicted"/>
<evidence type="ECO:0000259" key="6">
    <source>
        <dbReference type="Pfam" id="PF08170"/>
    </source>
</evidence>
<dbReference type="PANTHER" id="PTHR22731">
    <property type="entry name" value="RIBONUCLEASES P/MRP PROTEIN SUBUNIT POP1"/>
    <property type="match status" value="1"/>
</dbReference>
<evidence type="ECO:0000259" key="7">
    <source>
        <dbReference type="Pfam" id="PF22770"/>
    </source>
</evidence>
<sequence>MSNAKQKKRAKKMKNQPSSVTFPFDSGPGHNEVYFQNGSGRTPQHKKQEMHFETSQQNFSNQKLSQEMPKFVTVSPFVQARAAEIKAMLKAVTQKSSNTLVFQSLPRHMRRRAMSHNIKRLPRRLRELARMEAEKPEHQKKDLPKSKCRKARRRHMDLVAEFNRRQKKNIWLETHIWHAKRFHMVKKWGYCLGDRPTIKCYRACYRAMTSHCLLQDLSYYCCLELIGKEEELLTTLARMCNVDAGPTFAAVPCLAGKRQGSLTLYRLDRYPEDALGLVTFIWKPRSASDKASQIRQLWIWTHPAFKQDILTELKAAFQCTEATETCNPEPVVPLNQEETKMEAIENMGRKRKKKDQEGETAVPVKKIIGDGTRDPCLPYGWESKTTGIVIRDLTMEILRYRLIGPLSHCVLTEALKVASVHTELDSTDSEINSWWLKNCRNPDQVSLHRRQEAIFELLQGLTSSDIPSGTVVGLTVGDPRVNLPKKRSKAVPYPEKYQEDEKVKQLILEGVPAECAQSFLWDRSICNNVTKNKMPEQELNRLRSELLVPGSHLNLGPRESKIPILLVQHPGKTAGEDHSGWGSGWDIYLPKGWGMAFWLPFIYRGARVGGLHETLKHSLYKRMPHAPHDYPDCPAGIESAKQLENNLLETFKRRPPAKRTNYIKHGTLAPFLCPWDKLTQAWEERNKAHRRDMHTSAPEVEACVNEEVSCNPLSGAHVVESPVTGKLDENMHCQNIPMDEDEQMADICKRNEVVSSRAFCVLRSRRFLRRVSVWCQPTSGKKRRMQRLASKQNQEDLTEEALLPIFQRYPRALVWVSLSLIRRGSPELHTMICIPTQEDILQLGKDQQFCGPQEPKHSDRFKSKLSKRKGKKTGKNTGEAKECSGSDTGKVSQSEHKNLVLGLWPDPLPDVVSHCSRLLLGVVTQGDFSLASGCGEALGFVSLTGLLHMLTGQPEDKKGLVLLRNPASLQYRFARLTVEV</sequence>
<dbReference type="RefSeq" id="XP_020641025.2">
    <property type="nucleotide sequence ID" value="XM_020785366.2"/>
</dbReference>
<evidence type="ECO:0000259" key="5">
    <source>
        <dbReference type="Pfam" id="PF06978"/>
    </source>
</evidence>
<keyword evidence="2" id="KW-0819">tRNA processing</keyword>
<dbReference type="OrthoDB" id="442863at2759"/>